<protein>
    <submittedName>
        <fullName evidence="3">Small acid-soluble spore protein alpha/beta type</fullName>
    </submittedName>
</protein>
<dbReference type="AlphaFoldDB" id="K4LED5"/>
<comment type="function">
    <text evidence="1">SASP are bound to spore DNA. They are double-stranded DNA-binding proteins that cause DNA to change to an a-like conformation. They protect the DNA backbone from chemical and enzymatic cleavage and are thus involved in dormant spore's high resistance to UV light.</text>
</comment>
<dbReference type="Proteomes" id="UP000000467">
    <property type="component" value="Chromosome"/>
</dbReference>
<reference evidence="3 4" key="1">
    <citation type="journal article" date="2012" name="BMC Genomics">
        <title>Genome-guided analysis of physiological and morphological traits of the fermentative acetate oxidizer Thermacetogenium phaeum.</title>
        <authorList>
            <person name="Oehler D."/>
            <person name="Poehlein A."/>
            <person name="Leimbach A."/>
            <person name="Muller N."/>
            <person name="Daniel R."/>
            <person name="Gottschalk G."/>
            <person name="Schink B."/>
        </authorList>
    </citation>
    <scope>NUCLEOTIDE SEQUENCE [LARGE SCALE GENOMIC DNA]</scope>
    <source>
        <strain evidence="4">ATCC BAA-254 / DSM 26808 / PB</strain>
    </source>
</reference>
<evidence type="ECO:0000313" key="3">
    <source>
        <dbReference type="EMBL" id="AFV11223.1"/>
    </source>
</evidence>
<dbReference type="RefSeq" id="WP_015050104.1">
    <property type="nucleotide sequence ID" value="NC_018870.1"/>
</dbReference>
<dbReference type="GO" id="GO:0030435">
    <property type="term" value="P:sporulation resulting in formation of a cellular spore"/>
    <property type="evidence" value="ECO:0007669"/>
    <property type="project" value="UniProtKB-KW"/>
</dbReference>
<keyword evidence="2" id="KW-0749">Sporulation</keyword>
<proteinExistence type="predicted"/>
<dbReference type="Pfam" id="PF00269">
    <property type="entry name" value="SASP"/>
    <property type="match status" value="1"/>
</dbReference>
<name>K4LED5_THEPS</name>
<keyword evidence="4" id="KW-1185">Reference proteome</keyword>
<dbReference type="GO" id="GO:0003690">
    <property type="term" value="F:double-stranded DNA binding"/>
    <property type="evidence" value="ECO:0007669"/>
    <property type="project" value="InterPro"/>
</dbReference>
<dbReference type="GO" id="GO:0006265">
    <property type="term" value="P:DNA topological change"/>
    <property type="evidence" value="ECO:0007669"/>
    <property type="project" value="InterPro"/>
</dbReference>
<gene>
    <name evidence="3" type="ordered locus">Tph_c10000</name>
</gene>
<dbReference type="OrthoDB" id="1683773at2"/>
<dbReference type="InterPro" id="IPR001448">
    <property type="entry name" value="SASP_alpha/beta-type"/>
</dbReference>
<dbReference type="EMBL" id="CP003732">
    <property type="protein sequence ID" value="AFV11223.1"/>
    <property type="molecule type" value="Genomic_DNA"/>
</dbReference>
<accession>K4LED5</accession>
<evidence type="ECO:0000256" key="2">
    <source>
        <dbReference type="ARBA" id="ARBA00022969"/>
    </source>
</evidence>
<evidence type="ECO:0000313" key="4">
    <source>
        <dbReference type="Proteomes" id="UP000000467"/>
    </source>
</evidence>
<dbReference type="InterPro" id="IPR038300">
    <property type="entry name" value="SASP_sf_alpha/beta"/>
</dbReference>
<dbReference type="PANTHER" id="PTHR36107:SF1">
    <property type="entry name" value="SMALL, ACID-SOLUBLE SPORE PROTEIN A"/>
    <property type="match status" value="1"/>
</dbReference>
<sequence>MGQGQKRNKLLVPEASKAMYQFKYEMANEVGIANQIQGDYWGYISSRDCGAVGGAMVRRMIQQYQQSLAGQNPQTTTTIR</sequence>
<dbReference type="Gene3D" id="6.10.10.80">
    <property type="entry name" value="Small, acid-soluble spore protein, alpha/beta type-like"/>
    <property type="match status" value="1"/>
</dbReference>
<dbReference type="InterPro" id="IPR050847">
    <property type="entry name" value="SASP_DNA-binding"/>
</dbReference>
<evidence type="ECO:0000256" key="1">
    <source>
        <dbReference type="ARBA" id="ARBA00003863"/>
    </source>
</evidence>
<dbReference type="KEGG" id="tpz:Tph_c10000"/>
<dbReference type="STRING" id="1089553.Tph_c10000"/>
<dbReference type="eggNOG" id="ENOG5032YCI">
    <property type="taxonomic scope" value="Bacteria"/>
</dbReference>
<dbReference type="HOGENOM" id="CLU_169738_2_0_9"/>
<dbReference type="PANTHER" id="PTHR36107">
    <property type="entry name" value="SMALL, ACID-SOLUBLE SPORE PROTEIN A"/>
    <property type="match status" value="1"/>
</dbReference>
<organism evidence="3 4">
    <name type="scientific">Thermacetogenium phaeum (strain ATCC BAA-254 / DSM 26808 / PB)</name>
    <dbReference type="NCBI Taxonomy" id="1089553"/>
    <lineage>
        <taxon>Bacteria</taxon>
        <taxon>Bacillati</taxon>
        <taxon>Bacillota</taxon>
        <taxon>Clostridia</taxon>
        <taxon>Thermoanaerobacterales</taxon>
        <taxon>Thermoanaerobacteraceae</taxon>
        <taxon>Thermacetogenium</taxon>
    </lineage>
</organism>